<gene>
    <name evidence="6" type="primary">ypdB_2</name>
    <name evidence="6" type="ORF">AN619_25390</name>
</gene>
<name>A0A140L0Z6_9FIRM</name>
<keyword evidence="7" id="KW-1185">Reference proteome</keyword>
<evidence type="ECO:0000313" key="7">
    <source>
        <dbReference type="Proteomes" id="UP000070456"/>
    </source>
</evidence>
<dbReference type="SUPFAM" id="SSF52172">
    <property type="entry name" value="CheY-like"/>
    <property type="match status" value="1"/>
</dbReference>
<sequence>MIVRVLIADDQEEMRRMMKKILEGLSYVKIVGEAKNGIELLDYSLQLNPDVIFIDIDIPGINGIEAAREIRKSNPHVHLIFATGYKEYRREAFDVYAMDYIQKPYDKERMIRTMERIKGMLGKRKDDEDRLVSIISNRNKRYIKTSDILFIEARNRKIFIYTTHEEIDSNESLNEIGEQLDQRFMRTHKSFIVNLDRIRSVRPLTRTSYSIYFDSTDKTACVSKELLDEMIHRAENINAR</sequence>
<dbReference type="PROSITE" id="PS50930">
    <property type="entry name" value="HTH_LYTTR"/>
    <property type="match status" value="1"/>
</dbReference>
<dbReference type="EMBL" id="LOEE01000061">
    <property type="protein sequence ID" value="KXG74221.1"/>
    <property type="molecule type" value="Genomic_DNA"/>
</dbReference>
<dbReference type="RefSeq" id="WP_068557497.1">
    <property type="nucleotide sequence ID" value="NZ_LOEE01000061.1"/>
</dbReference>
<accession>A0A140L0Z6</accession>
<dbReference type="Gene3D" id="3.40.50.2300">
    <property type="match status" value="1"/>
</dbReference>
<dbReference type="Pfam" id="PF00072">
    <property type="entry name" value="Response_reg"/>
    <property type="match status" value="1"/>
</dbReference>
<dbReference type="SMART" id="SM00850">
    <property type="entry name" value="LytTR"/>
    <property type="match status" value="1"/>
</dbReference>
<dbReference type="Pfam" id="PF04397">
    <property type="entry name" value="LytTR"/>
    <property type="match status" value="1"/>
</dbReference>
<dbReference type="GO" id="GO:0003677">
    <property type="term" value="F:DNA binding"/>
    <property type="evidence" value="ECO:0007669"/>
    <property type="project" value="InterPro"/>
</dbReference>
<organism evidence="6 7">
    <name type="scientific">Thermotalea metallivorans</name>
    <dbReference type="NCBI Taxonomy" id="520762"/>
    <lineage>
        <taxon>Bacteria</taxon>
        <taxon>Bacillati</taxon>
        <taxon>Bacillota</taxon>
        <taxon>Clostridia</taxon>
        <taxon>Peptostreptococcales</taxon>
        <taxon>Thermotaleaceae</taxon>
        <taxon>Thermotalea</taxon>
    </lineage>
</organism>
<keyword evidence="3" id="KW-0597">Phosphoprotein</keyword>
<reference evidence="6 7" key="1">
    <citation type="submission" date="2015-12" db="EMBL/GenBank/DDBJ databases">
        <title>Draft genome sequence of the thermoanaerobe Thermotalea metallivorans, an isolate from the runoff channel of the Great Artesian Basin, Australia.</title>
        <authorList>
            <person name="Patel B.K."/>
        </authorList>
    </citation>
    <scope>NUCLEOTIDE SEQUENCE [LARGE SCALE GENOMIC DNA]</scope>
    <source>
        <strain evidence="6 7">B2-1</strain>
    </source>
</reference>
<dbReference type="Gene3D" id="2.40.50.1020">
    <property type="entry name" value="LytTr DNA-binding domain"/>
    <property type="match status" value="1"/>
</dbReference>
<feature type="domain" description="HTH LytTR-type" evidence="5">
    <location>
        <begin position="134"/>
        <end position="221"/>
    </location>
</feature>
<dbReference type="Proteomes" id="UP000070456">
    <property type="component" value="Unassembled WGS sequence"/>
</dbReference>
<feature type="domain" description="Response regulatory" evidence="4">
    <location>
        <begin position="4"/>
        <end position="118"/>
    </location>
</feature>
<evidence type="ECO:0000259" key="5">
    <source>
        <dbReference type="PROSITE" id="PS50930"/>
    </source>
</evidence>
<evidence type="ECO:0000256" key="2">
    <source>
        <dbReference type="ARBA" id="ARBA00024867"/>
    </source>
</evidence>
<dbReference type="InterPro" id="IPR011006">
    <property type="entry name" value="CheY-like_superfamily"/>
</dbReference>
<dbReference type="PANTHER" id="PTHR37299">
    <property type="entry name" value="TRANSCRIPTIONAL REGULATOR-RELATED"/>
    <property type="match status" value="1"/>
</dbReference>
<dbReference type="InterPro" id="IPR046947">
    <property type="entry name" value="LytR-like"/>
</dbReference>
<dbReference type="PANTHER" id="PTHR37299:SF1">
    <property type="entry name" value="STAGE 0 SPORULATION PROTEIN A HOMOLOG"/>
    <property type="match status" value="1"/>
</dbReference>
<dbReference type="GO" id="GO:0000156">
    <property type="term" value="F:phosphorelay response regulator activity"/>
    <property type="evidence" value="ECO:0007669"/>
    <property type="project" value="InterPro"/>
</dbReference>
<evidence type="ECO:0000313" key="6">
    <source>
        <dbReference type="EMBL" id="KXG74221.1"/>
    </source>
</evidence>
<dbReference type="AlphaFoldDB" id="A0A140L0Z6"/>
<evidence type="ECO:0000259" key="4">
    <source>
        <dbReference type="PROSITE" id="PS50110"/>
    </source>
</evidence>
<dbReference type="InterPro" id="IPR001789">
    <property type="entry name" value="Sig_transdc_resp-reg_receiver"/>
</dbReference>
<protein>
    <recommendedName>
        <fullName evidence="1">Stage 0 sporulation protein A homolog</fullName>
    </recommendedName>
</protein>
<dbReference type="OrthoDB" id="9809318at2"/>
<evidence type="ECO:0000256" key="1">
    <source>
        <dbReference type="ARBA" id="ARBA00018672"/>
    </source>
</evidence>
<feature type="modified residue" description="4-aspartylphosphate" evidence="3">
    <location>
        <position position="55"/>
    </location>
</feature>
<dbReference type="STRING" id="520762.AN619_25390"/>
<comment type="function">
    <text evidence="2">May play the central regulatory role in sporulation. It may be an element of the effector pathway responsible for the activation of sporulation genes in response to nutritional stress. Spo0A may act in concert with spo0H (a sigma factor) to control the expression of some genes that are critical to the sporulation process.</text>
</comment>
<evidence type="ECO:0000256" key="3">
    <source>
        <dbReference type="PROSITE-ProRule" id="PRU00169"/>
    </source>
</evidence>
<dbReference type="InterPro" id="IPR007492">
    <property type="entry name" value="LytTR_DNA-bd_dom"/>
</dbReference>
<proteinExistence type="predicted"/>
<dbReference type="PROSITE" id="PS50110">
    <property type="entry name" value="RESPONSE_REGULATORY"/>
    <property type="match status" value="1"/>
</dbReference>
<comment type="caution">
    <text evidence="6">The sequence shown here is derived from an EMBL/GenBank/DDBJ whole genome shotgun (WGS) entry which is preliminary data.</text>
</comment>
<dbReference type="SMART" id="SM00448">
    <property type="entry name" value="REC"/>
    <property type="match status" value="1"/>
</dbReference>